<sequence>MDSIIFRGPADNGEDLHEHAPHTMPRPSTSRSAVQDPAPQAQPDRRVLPDLHALDTFMTVCESGSMSLAAQRLGVSQSAVSQLVKALEQTYGVQLLDRDVRPARPTRAGNILLEMAEGLLSDARSIAERLRQSVRQDHAQIRLGCVDSFAATVGPSLIRALSGSARELQLWSGLTPGLNAQLLARDLDLAVCTEIPADPRLMQHLLFAEAWVAVFPRNVECPPLDEARDLKRRLPPLPLIRYTQRSVIGQQIERFLRHLGLELPRRFAFDATDPLLSVVAAGLGWAISTPLCLWQSRAWLDQVQVVPLPPSRLGQREFHLLCRDAQWAPTAAEIARLTRTALLQDVAPALRRVMPALATGADPGPAPFHIPDHLPDPSLPP</sequence>
<evidence type="ECO:0000313" key="7">
    <source>
        <dbReference type="EMBL" id="CAL95619.1"/>
    </source>
</evidence>
<dbReference type="Gene3D" id="3.40.190.10">
    <property type="entry name" value="Periplasmic binding protein-like II"/>
    <property type="match status" value="2"/>
</dbReference>
<dbReference type="SUPFAM" id="SSF46785">
    <property type="entry name" value="Winged helix' DNA-binding domain"/>
    <property type="match status" value="1"/>
</dbReference>
<dbReference type="CDD" id="cd05466">
    <property type="entry name" value="PBP2_LTTR_substrate"/>
    <property type="match status" value="1"/>
</dbReference>
<evidence type="ECO:0000256" key="3">
    <source>
        <dbReference type="ARBA" id="ARBA00023125"/>
    </source>
</evidence>
<dbReference type="eggNOG" id="COG0583">
    <property type="taxonomic scope" value="Bacteria"/>
</dbReference>
<evidence type="ECO:0000256" key="2">
    <source>
        <dbReference type="ARBA" id="ARBA00023015"/>
    </source>
</evidence>
<dbReference type="GO" id="GO:0003700">
    <property type="term" value="F:DNA-binding transcription factor activity"/>
    <property type="evidence" value="ECO:0007669"/>
    <property type="project" value="InterPro"/>
</dbReference>
<dbReference type="KEGG" id="azo:azo3003"/>
<proteinExistence type="inferred from homology"/>
<keyword evidence="3" id="KW-0238">DNA-binding</keyword>
<dbReference type="PROSITE" id="PS50931">
    <property type="entry name" value="HTH_LYSR"/>
    <property type="match status" value="1"/>
</dbReference>
<dbReference type="InterPro" id="IPR000847">
    <property type="entry name" value="LysR_HTH_N"/>
</dbReference>
<evidence type="ECO:0000313" key="8">
    <source>
        <dbReference type="Proteomes" id="UP000002588"/>
    </source>
</evidence>
<protein>
    <submittedName>
        <fullName evidence="7">Conserved hypothetical transcriptional regulator, LysR family</fullName>
    </submittedName>
</protein>
<dbReference type="HOGENOM" id="CLU_039613_6_5_4"/>
<dbReference type="FunFam" id="1.10.10.10:FF:000001">
    <property type="entry name" value="LysR family transcriptional regulator"/>
    <property type="match status" value="1"/>
</dbReference>
<feature type="region of interest" description="Disordered" evidence="5">
    <location>
        <begin position="1"/>
        <end position="44"/>
    </location>
</feature>
<dbReference type="GO" id="GO:0000976">
    <property type="term" value="F:transcription cis-regulatory region binding"/>
    <property type="evidence" value="ECO:0007669"/>
    <property type="project" value="TreeGrafter"/>
</dbReference>
<evidence type="ECO:0000256" key="1">
    <source>
        <dbReference type="ARBA" id="ARBA00009437"/>
    </source>
</evidence>
<dbReference type="PANTHER" id="PTHR30126:SF94">
    <property type="entry name" value="LYSR FAMILY TRANSCRIPTIONAL REGULATOR"/>
    <property type="match status" value="1"/>
</dbReference>
<dbReference type="STRING" id="62928.azo3003"/>
<keyword evidence="4" id="KW-0804">Transcription</keyword>
<dbReference type="Proteomes" id="UP000002588">
    <property type="component" value="Chromosome"/>
</dbReference>
<keyword evidence="2" id="KW-0805">Transcription regulation</keyword>
<dbReference type="EMBL" id="AM406670">
    <property type="protein sequence ID" value="CAL95619.1"/>
    <property type="molecule type" value="Genomic_DNA"/>
</dbReference>
<gene>
    <name evidence="7" type="ordered locus">azo3003</name>
</gene>
<dbReference type="Gene3D" id="1.10.10.10">
    <property type="entry name" value="Winged helix-like DNA-binding domain superfamily/Winged helix DNA-binding domain"/>
    <property type="match status" value="1"/>
</dbReference>
<dbReference type="InterPro" id="IPR005119">
    <property type="entry name" value="LysR_subst-bd"/>
</dbReference>
<dbReference type="InterPro" id="IPR036388">
    <property type="entry name" value="WH-like_DNA-bd_sf"/>
</dbReference>
<evidence type="ECO:0000256" key="4">
    <source>
        <dbReference type="ARBA" id="ARBA00023163"/>
    </source>
</evidence>
<feature type="domain" description="HTH lysR-type" evidence="6">
    <location>
        <begin position="49"/>
        <end position="106"/>
    </location>
</feature>
<dbReference type="PRINTS" id="PR00039">
    <property type="entry name" value="HTHLYSR"/>
</dbReference>
<name>A1K9W4_AZOSB</name>
<reference evidence="7 8" key="1">
    <citation type="journal article" date="2006" name="Nat. Biotechnol.">
        <title>Complete genome of the mutualistic, N2-fixing grass endophyte Azoarcus sp. strain BH72.</title>
        <authorList>
            <person name="Krause A."/>
            <person name="Ramakumar A."/>
            <person name="Bartels D."/>
            <person name="Battistoni F."/>
            <person name="Bekel T."/>
            <person name="Boch J."/>
            <person name="Boehm M."/>
            <person name="Friedrich F."/>
            <person name="Hurek T."/>
            <person name="Krause L."/>
            <person name="Linke B."/>
            <person name="McHardy A.C."/>
            <person name="Sarkar A."/>
            <person name="Schneiker S."/>
            <person name="Syed A.A."/>
            <person name="Thauer R."/>
            <person name="Vorhoelter F.-J."/>
            <person name="Weidner S."/>
            <person name="Puehler A."/>
            <person name="Reinhold-Hurek B."/>
            <person name="Kaiser O."/>
            <person name="Goesmann A."/>
        </authorList>
    </citation>
    <scope>NUCLEOTIDE SEQUENCE [LARGE SCALE GENOMIC DNA]</scope>
    <source>
        <strain evidence="7 8">BH72</strain>
    </source>
</reference>
<evidence type="ECO:0000256" key="5">
    <source>
        <dbReference type="SAM" id="MobiDB-lite"/>
    </source>
</evidence>
<dbReference type="Pfam" id="PF03466">
    <property type="entry name" value="LysR_substrate"/>
    <property type="match status" value="1"/>
</dbReference>
<comment type="similarity">
    <text evidence="1">Belongs to the LysR transcriptional regulatory family.</text>
</comment>
<dbReference type="InterPro" id="IPR036390">
    <property type="entry name" value="WH_DNA-bd_sf"/>
</dbReference>
<organism evidence="7 8">
    <name type="scientific">Azoarcus sp. (strain BH72)</name>
    <dbReference type="NCBI Taxonomy" id="418699"/>
    <lineage>
        <taxon>Bacteria</taxon>
        <taxon>Pseudomonadati</taxon>
        <taxon>Pseudomonadota</taxon>
        <taxon>Betaproteobacteria</taxon>
        <taxon>Rhodocyclales</taxon>
        <taxon>Zoogloeaceae</taxon>
        <taxon>Azoarcus</taxon>
    </lineage>
</organism>
<dbReference type="AlphaFoldDB" id="A1K9W4"/>
<dbReference type="PANTHER" id="PTHR30126">
    <property type="entry name" value="HTH-TYPE TRANSCRIPTIONAL REGULATOR"/>
    <property type="match status" value="1"/>
</dbReference>
<dbReference type="Pfam" id="PF00126">
    <property type="entry name" value="HTH_1"/>
    <property type="match status" value="1"/>
</dbReference>
<evidence type="ECO:0000259" key="6">
    <source>
        <dbReference type="PROSITE" id="PS50931"/>
    </source>
</evidence>
<accession>A1K9W4</accession>
<keyword evidence="8" id="KW-1185">Reference proteome</keyword>
<dbReference type="SUPFAM" id="SSF53850">
    <property type="entry name" value="Periplasmic binding protein-like II"/>
    <property type="match status" value="1"/>
</dbReference>